<gene>
    <name evidence="1" type="ordered locus">Os03g0698200</name>
</gene>
<evidence type="ECO:0000313" key="2">
    <source>
        <dbReference type="Proteomes" id="UP000000763"/>
    </source>
</evidence>
<proteinExistence type="predicted"/>
<dbReference type="KEGG" id="dosa:Os03g0698200"/>
<reference evidence="2" key="2">
    <citation type="journal article" date="2008" name="Nucleic Acids Res.">
        <title>The rice annotation project database (RAP-DB): 2008 update.</title>
        <authorList>
            <consortium name="The rice annotation project (RAP)"/>
        </authorList>
    </citation>
    <scope>GENOME REANNOTATION</scope>
    <source>
        <strain evidence="2">cv. Nipponbare</strain>
    </source>
</reference>
<organism evidence="1 2">
    <name type="scientific">Oryza sativa subsp. japonica</name>
    <name type="common">Rice</name>
    <dbReference type="NCBI Taxonomy" id="39947"/>
    <lineage>
        <taxon>Eukaryota</taxon>
        <taxon>Viridiplantae</taxon>
        <taxon>Streptophyta</taxon>
        <taxon>Embryophyta</taxon>
        <taxon>Tracheophyta</taxon>
        <taxon>Spermatophyta</taxon>
        <taxon>Magnoliopsida</taxon>
        <taxon>Liliopsida</taxon>
        <taxon>Poales</taxon>
        <taxon>Poaceae</taxon>
        <taxon>BOP clade</taxon>
        <taxon>Oryzoideae</taxon>
        <taxon>Oryzeae</taxon>
        <taxon>Oryzinae</taxon>
        <taxon>Oryza</taxon>
        <taxon>Oryza sativa</taxon>
    </lineage>
</organism>
<protein>
    <submittedName>
        <fullName evidence="1">Os03g0698200 protein</fullName>
    </submittedName>
</protein>
<sequence length="111" mass="12740">YSIFFSSSITITDCHFFPCLFLLKGRCYHCECEGAKIVHPDLEKYNGRTDFLEMARDKSSGTTTEDVISRCEYLHDAVDICEEDCVCFDASWDVECAEFLNSRAANKIRLE</sequence>
<dbReference type="Proteomes" id="UP000000763">
    <property type="component" value="Chromosome 3"/>
</dbReference>
<reference evidence="1 2" key="1">
    <citation type="journal article" date="2005" name="Nature">
        <title>The map-based sequence of the rice genome.</title>
        <authorList>
            <consortium name="International rice genome sequencing project (IRGSP)"/>
            <person name="Matsumoto T."/>
            <person name="Wu J."/>
            <person name="Kanamori H."/>
            <person name="Katayose Y."/>
            <person name="Fujisawa M."/>
            <person name="Namiki N."/>
            <person name="Mizuno H."/>
            <person name="Yamamoto K."/>
            <person name="Antonio B.A."/>
            <person name="Baba T."/>
            <person name="Sakata K."/>
            <person name="Nagamura Y."/>
            <person name="Aoki H."/>
            <person name="Arikawa K."/>
            <person name="Arita K."/>
            <person name="Bito T."/>
            <person name="Chiden Y."/>
            <person name="Fujitsuka N."/>
            <person name="Fukunaka R."/>
            <person name="Hamada M."/>
            <person name="Harada C."/>
            <person name="Hayashi A."/>
            <person name="Hijishita S."/>
            <person name="Honda M."/>
            <person name="Hosokawa S."/>
            <person name="Ichikawa Y."/>
            <person name="Idonuma A."/>
            <person name="Iijima M."/>
            <person name="Ikeda M."/>
            <person name="Ikeno M."/>
            <person name="Ito K."/>
            <person name="Ito S."/>
            <person name="Ito T."/>
            <person name="Ito Y."/>
            <person name="Ito Y."/>
            <person name="Iwabuchi A."/>
            <person name="Kamiya K."/>
            <person name="Karasawa W."/>
            <person name="Kurita K."/>
            <person name="Katagiri S."/>
            <person name="Kikuta A."/>
            <person name="Kobayashi H."/>
            <person name="Kobayashi N."/>
            <person name="Machita K."/>
            <person name="Maehara T."/>
            <person name="Masukawa M."/>
            <person name="Mizubayashi T."/>
            <person name="Mukai Y."/>
            <person name="Nagasaki H."/>
            <person name="Nagata Y."/>
            <person name="Naito S."/>
            <person name="Nakashima M."/>
            <person name="Nakama Y."/>
            <person name="Nakamichi Y."/>
            <person name="Nakamura M."/>
            <person name="Meguro A."/>
            <person name="Negishi M."/>
            <person name="Ohta I."/>
            <person name="Ohta T."/>
            <person name="Okamoto M."/>
            <person name="Ono N."/>
            <person name="Saji S."/>
            <person name="Sakaguchi M."/>
            <person name="Sakai K."/>
            <person name="Shibata M."/>
            <person name="Shimokawa T."/>
            <person name="Song J."/>
            <person name="Takazaki Y."/>
            <person name="Terasawa K."/>
            <person name="Tsugane M."/>
            <person name="Tsuji K."/>
            <person name="Ueda S."/>
            <person name="Waki K."/>
            <person name="Yamagata H."/>
            <person name="Yamamoto M."/>
            <person name="Yamamoto S."/>
            <person name="Yamane H."/>
            <person name="Yoshiki S."/>
            <person name="Yoshihara R."/>
            <person name="Yukawa K."/>
            <person name="Zhong H."/>
            <person name="Yano M."/>
            <person name="Yuan Q."/>
            <person name="Ouyang S."/>
            <person name="Liu J."/>
            <person name="Jones K.M."/>
            <person name="Gansberger K."/>
            <person name="Moffat K."/>
            <person name="Hill J."/>
            <person name="Bera J."/>
            <person name="Fadrosh D."/>
            <person name="Jin S."/>
            <person name="Johri S."/>
            <person name="Kim M."/>
            <person name="Overton L."/>
            <person name="Reardon M."/>
            <person name="Tsitrin T."/>
            <person name="Vuong H."/>
            <person name="Weaver B."/>
            <person name="Ciecko A."/>
            <person name="Tallon L."/>
            <person name="Jackson J."/>
            <person name="Pai G."/>
            <person name="Aken S.V."/>
            <person name="Utterback T."/>
            <person name="Reidmuller S."/>
            <person name="Feldblyum T."/>
            <person name="Hsiao J."/>
            <person name="Zismann V."/>
            <person name="Iobst S."/>
            <person name="de Vazeille A.R."/>
            <person name="Buell C.R."/>
            <person name="Ying K."/>
            <person name="Li Y."/>
            <person name="Lu T."/>
            <person name="Huang Y."/>
            <person name="Zhao Q."/>
            <person name="Feng Q."/>
            <person name="Zhang L."/>
            <person name="Zhu J."/>
            <person name="Weng Q."/>
            <person name="Mu J."/>
            <person name="Lu Y."/>
            <person name="Fan D."/>
            <person name="Liu Y."/>
            <person name="Guan J."/>
            <person name="Zhang Y."/>
            <person name="Yu S."/>
            <person name="Liu X."/>
            <person name="Zhang Y."/>
            <person name="Hong G."/>
            <person name="Han B."/>
            <person name="Choisne N."/>
            <person name="Demange N."/>
            <person name="Orjeda G."/>
            <person name="Samain S."/>
            <person name="Cattolico L."/>
            <person name="Pelletier E."/>
            <person name="Couloux A."/>
            <person name="Segurens B."/>
            <person name="Wincker P."/>
            <person name="D'Hont A."/>
            <person name="Scarpelli C."/>
            <person name="Weissenbach J."/>
            <person name="Salanoubat M."/>
            <person name="Quetier F."/>
            <person name="Yu Y."/>
            <person name="Kim H.R."/>
            <person name="Rambo T."/>
            <person name="Currie J."/>
            <person name="Collura K."/>
            <person name="Luo M."/>
            <person name="Yang T."/>
            <person name="Ammiraju J.S.S."/>
            <person name="Engler F."/>
            <person name="Soderlund C."/>
            <person name="Wing R.A."/>
            <person name="Palmer L.E."/>
            <person name="de la Bastide M."/>
            <person name="Spiegel L."/>
            <person name="Nascimento L."/>
            <person name="Zutavern T."/>
            <person name="O'Shaughnessy A."/>
            <person name="Dike S."/>
            <person name="Dedhia N."/>
            <person name="Preston R."/>
            <person name="Balija V."/>
            <person name="McCombie W.R."/>
            <person name="Chow T."/>
            <person name="Chen H."/>
            <person name="Chung M."/>
            <person name="Chen C."/>
            <person name="Shaw J."/>
            <person name="Wu H."/>
            <person name="Hsiao K."/>
            <person name="Chao Y."/>
            <person name="Chu M."/>
            <person name="Cheng C."/>
            <person name="Hour A."/>
            <person name="Lee P."/>
            <person name="Lin S."/>
            <person name="Lin Y."/>
            <person name="Liou J."/>
            <person name="Liu S."/>
            <person name="Hsing Y."/>
            <person name="Raghuvanshi S."/>
            <person name="Mohanty A."/>
            <person name="Bharti A.K."/>
            <person name="Gaur A."/>
            <person name="Gupta V."/>
            <person name="Kumar D."/>
            <person name="Ravi V."/>
            <person name="Vij S."/>
            <person name="Kapur A."/>
            <person name="Khurana P."/>
            <person name="Khurana P."/>
            <person name="Khurana J.P."/>
            <person name="Tyagi A.K."/>
            <person name="Gaikwad K."/>
            <person name="Singh A."/>
            <person name="Dalal V."/>
            <person name="Srivastava S."/>
            <person name="Dixit A."/>
            <person name="Pal A.K."/>
            <person name="Ghazi I.A."/>
            <person name="Yadav M."/>
            <person name="Pandit A."/>
            <person name="Bhargava A."/>
            <person name="Sureshbabu K."/>
            <person name="Batra K."/>
            <person name="Sharma T.R."/>
            <person name="Mohapatra T."/>
            <person name="Singh N.K."/>
            <person name="Messing J."/>
            <person name="Nelson A.B."/>
            <person name="Fuks G."/>
            <person name="Kavchok S."/>
            <person name="Keizer G."/>
            <person name="Linton E."/>
            <person name="Llaca V."/>
            <person name="Song R."/>
            <person name="Tanyolac B."/>
            <person name="Young S."/>
            <person name="Ho-Il K."/>
            <person name="Hahn J.H."/>
            <person name="Sangsakoo G."/>
            <person name="Vanavichit A."/>
            <person name="de Mattos Luiz.A.T."/>
            <person name="Zimmer P.D."/>
            <person name="Malone G."/>
            <person name="Dellagostin O."/>
            <person name="de Oliveira A.C."/>
            <person name="Bevan M."/>
            <person name="Bancroft I."/>
            <person name="Minx P."/>
            <person name="Cordum H."/>
            <person name="Wilson R."/>
            <person name="Cheng Z."/>
            <person name="Jin W."/>
            <person name="Jiang J."/>
            <person name="Leong S.A."/>
            <person name="Iwama H."/>
            <person name="Gojobori T."/>
            <person name="Itoh T."/>
            <person name="Niimura Y."/>
            <person name="Fujii Y."/>
            <person name="Habara T."/>
            <person name="Sakai H."/>
            <person name="Sato Y."/>
            <person name="Wilson G."/>
            <person name="Kumar K."/>
            <person name="McCouch S."/>
            <person name="Juretic N."/>
            <person name="Hoen D."/>
            <person name="Wright S."/>
            <person name="Bruskiewich R."/>
            <person name="Bureau T."/>
            <person name="Miyao A."/>
            <person name="Hirochika H."/>
            <person name="Nishikawa T."/>
            <person name="Kadowaki K."/>
            <person name="Sugiura M."/>
            <person name="Burr B."/>
            <person name="Sasaki T."/>
        </authorList>
    </citation>
    <scope>NUCLEOTIDE SEQUENCE [LARGE SCALE GENOMIC DNA]</scope>
    <source>
        <strain evidence="2">cv. Nipponbare</strain>
    </source>
</reference>
<feature type="non-terminal residue" evidence="1">
    <location>
        <position position="1"/>
    </location>
</feature>
<dbReference type="EMBL" id="AP008209">
    <property type="protein sequence ID" value="BAH92326.1"/>
    <property type="molecule type" value="Genomic_DNA"/>
</dbReference>
<accession>C7IZD2</accession>
<dbReference type="AlphaFoldDB" id="C7IZD2"/>
<name>C7IZD2_ORYSJ</name>
<evidence type="ECO:0000313" key="1">
    <source>
        <dbReference type="EMBL" id="BAH92326.1"/>
    </source>
</evidence>